<protein>
    <submittedName>
        <fullName evidence="2">Uncharacterized protein</fullName>
    </submittedName>
</protein>
<feature type="compositionally biased region" description="Low complexity" evidence="1">
    <location>
        <begin position="113"/>
        <end position="127"/>
    </location>
</feature>
<evidence type="ECO:0000313" key="2">
    <source>
        <dbReference type="EMBL" id="KAF1970694.1"/>
    </source>
</evidence>
<dbReference type="OrthoDB" id="5089392at2759"/>
<feature type="compositionally biased region" description="Basic residues" evidence="1">
    <location>
        <begin position="60"/>
        <end position="77"/>
    </location>
</feature>
<dbReference type="EMBL" id="ML976699">
    <property type="protein sequence ID" value="KAF1970694.1"/>
    <property type="molecule type" value="Genomic_DNA"/>
</dbReference>
<accession>A0A6A5V0Z9</accession>
<proteinExistence type="predicted"/>
<gene>
    <name evidence="2" type="ORF">BU23DRAFT_570609</name>
</gene>
<keyword evidence="3" id="KW-1185">Reference proteome</keyword>
<dbReference type="AlphaFoldDB" id="A0A6A5V0Z9"/>
<organism evidence="2 3">
    <name type="scientific">Bimuria novae-zelandiae CBS 107.79</name>
    <dbReference type="NCBI Taxonomy" id="1447943"/>
    <lineage>
        <taxon>Eukaryota</taxon>
        <taxon>Fungi</taxon>
        <taxon>Dikarya</taxon>
        <taxon>Ascomycota</taxon>
        <taxon>Pezizomycotina</taxon>
        <taxon>Dothideomycetes</taxon>
        <taxon>Pleosporomycetidae</taxon>
        <taxon>Pleosporales</taxon>
        <taxon>Massarineae</taxon>
        <taxon>Didymosphaeriaceae</taxon>
        <taxon>Bimuria</taxon>
    </lineage>
</organism>
<reference evidence="2" key="1">
    <citation type="journal article" date="2020" name="Stud. Mycol.">
        <title>101 Dothideomycetes genomes: a test case for predicting lifestyles and emergence of pathogens.</title>
        <authorList>
            <person name="Haridas S."/>
            <person name="Albert R."/>
            <person name="Binder M."/>
            <person name="Bloem J."/>
            <person name="Labutti K."/>
            <person name="Salamov A."/>
            <person name="Andreopoulos B."/>
            <person name="Baker S."/>
            <person name="Barry K."/>
            <person name="Bills G."/>
            <person name="Bluhm B."/>
            <person name="Cannon C."/>
            <person name="Castanera R."/>
            <person name="Culley D."/>
            <person name="Daum C."/>
            <person name="Ezra D."/>
            <person name="Gonzalez J."/>
            <person name="Henrissat B."/>
            <person name="Kuo A."/>
            <person name="Liang C."/>
            <person name="Lipzen A."/>
            <person name="Lutzoni F."/>
            <person name="Magnuson J."/>
            <person name="Mondo S."/>
            <person name="Nolan M."/>
            <person name="Ohm R."/>
            <person name="Pangilinan J."/>
            <person name="Park H.-J."/>
            <person name="Ramirez L."/>
            <person name="Alfaro M."/>
            <person name="Sun H."/>
            <person name="Tritt A."/>
            <person name="Yoshinaga Y."/>
            <person name="Zwiers L.-H."/>
            <person name="Turgeon B."/>
            <person name="Goodwin S."/>
            <person name="Spatafora J."/>
            <person name="Crous P."/>
            <person name="Grigoriev I."/>
        </authorList>
    </citation>
    <scope>NUCLEOTIDE SEQUENCE</scope>
    <source>
        <strain evidence="2">CBS 107.79</strain>
    </source>
</reference>
<sequence>MPSYDNERFQPPPPIRTGTSGSSSTASPDMLSPTSTYSRGPRSPTSPAEESFFGAISAKIRGRSRSRSRVAASRKRSNSLMVMPPQNMPPTRTAHPASPTHATQRPQQPRHVSSASQSSIASKPAPSRRSTSSSDMWRGRHSNSWLFNDFSFTETANKAFGRKS</sequence>
<feature type="compositionally biased region" description="Low complexity" evidence="1">
    <location>
        <begin position="16"/>
        <end position="28"/>
    </location>
</feature>
<feature type="compositionally biased region" description="Polar residues" evidence="1">
    <location>
        <begin position="100"/>
        <end position="111"/>
    </location>
</feature>
<evidence type="ECO:0000313" key="3">
    <source>
        <dbReference type="Proteomes" id="UP000800036"/>
    </source>
</evidence>
<evidence type="ECO:0000256" key="1">
    <source>
        <dbReference type="SAM" id="MobiDB-lite"/>
    </source>
</evidence>
<name>A0A6A5V0Z9_9PLEO</name>
<dbReference type="Proteomes" id="UP000800036">
    <property type="component" value="Unassembled WGS sequence"/>
</dbReference>
<feature type="region of interest" description="Disordered" evidence="1">
    <location>
        <begin position="1"/>
        <end position="141"/>
    </location>
</feature>
<feature type="compositionally biased region" description="Polar residues" evidence="1">
    <location>
        <begin position="32"/>
        <end position="48"/>
    </location>
</feature>